<evidence type="ECO:0000313" key="2">
    <source>
        <dbReference type="Proteomes" id="UP000768163"/>
    </source>
</evidence>
<dbReference type="Proteomes" id="UP000768163">
    <property type="component" value="Unassembled WGS sequence"/>
</dbReference>
<dbReference type="GO" id="GO:0005524">
    <property type="term" value="F:ATP binding"/>
    <property type="evidence" value="ECO:0007669"/>
    <property type="project" value="UniProtKB-KW"/>
</dbReference>
<gene>
    <name evidence="1" type="ORF">GW910_04565</name>
</gene>
<evidence type="ECO:0000313" key="1">
    <source>
        <dbReference type="EMBL" id="NCN65315.1"/>
    </source>
</evidence>
<sequence length="51" mass="5927">KLEEVKKAIPDIVIDLKTIFKIPIPTETLKRIFCEKIPKDAFTYVLNLIKV</sequence>
<comment type="caution">
    <text evidence="1">The sequence shown here is derived from an EMBL/GenBank/DDBJ whole genome shotgun (WGS) entry which is preliminary data.</text>
</comment>
<reference evidence="1" key="1">
    <citation type="submission" date="2019-11" db="EMBL/GenBank/DDBJ databases">
        <title>Lipid analysis of CO2-rich subsurface aquifers suggests an autotrophy-based deep biosphere with lysolipids enriched in CPR bacteria.</title>
        <authorList>
            <person name="Probst A.J."/>
            <person name="Elling F.J."/>
            <person name="Castelle C.J."/>
            <person name="Zhu Q."/>
            <person name="Elvert M."/>
            <person name="Birarda G."/>
            <person name="Holman H.-Y."/>
            <person name="Lane K.R."/>
            <person name="Ladd B."/>
            <person name="Ryan M.C."/>
            <person name="Woyke T."/>
            <person name="Hinrichs K.-U."/>
            <person name="Banfield J.F."/>
        </authorList>
    </citation>
    <scope>NUCLEOTIDE SEQUENCE</scope>
    <source>
        <strain evidence="1">CG_2015-01_33_1645</strain>
    </source>
</reference>
<dbReference type="AlphaFoldDB" id="A0A8J7YWL1"/>
<protein>
    <submittedName>
        <fullName evidence="1">ATP-binding protein</fullName>
    </submittedName>
</protein>
<organism evidence="1 2">
    <name type="scientific">Candidatus Altarchaeum hamiconexum</name>
    <dbReference type="NCBI Taxonomy" id="1803513"/>
    <lineage>
        <taxon>Archaea</taxon>
        <taxon>Candidatus Altarchaeota</taxon>
        <taxon>Candidatus Altiarchaeia</taxon>
        <taxon>Candidatus Altarchaeales</taxon>
        <taxon>Candidatus Altarchaeaceae</taxon>
        <taxon>Candidatus Altarchaeum</taxon>
    </lineage>
</organism>
<keyword evidence="1" id="KW-0547">Nucleotide-binding</keyword>
<keyword evidence="1" id="KW-0067">ATP-binding</keyword>
<feature type="non-terminal residue" evidence="1">
    <location>
        <position position="1"/>
    </location>
</feature>
<dbReference type="EMBL" id="JAACVF010000122">
    <property type="protein sequence ID" value="NCN65315.1"/>
    <property type="molecule type" value="Genomic_DNA"/>
</dbReference>
<accession>A0A8J7YWL1</accession>
<proteinExistence type="predicted"/>
<name>A0A8J7YWL1_9ARCH</name>